<organism evidence="1 2">
    <name type="scientific">Acanthoscelides obtectus</name>
    <name type="common">Bean weevil</name>
    <name type="synonym">Bruchus obtectus</name>
    <dbReference type="NCBI Taxonomy" id="200917"/>
    <lineage>
        <taxon>Eukaryota</taxon>
        <taxon>Metazoa</taxon>
        <taxon>Ecdysozoa</taxon>
        <taxon>Arthropoda</taxon>
        <taxon>Hexapoda</taxon>
        <taxon>Insecta</taxon>
        <taxon>Pterygota</taxon>
        <taxon>Neoptera</taxon>
        <taxon>Endopterygota</taxon>
        <taxon>Coleoptera</taxon>
        <taxon>Polyphaga</taxon>
        <taxon>Cucujiformia</taxon>
        <taxon>Chrysomeloidea</taxon>
        <taxon>Chrysomelidae</taxon>
        <taxon>Bruchinae</taxon>
        <taxon>Bruchini</taxon>
        <taxon>Acanthoscelides</taxon>
    </lineage>
</organism>
<dbReference type="Proteomes" id="UP001152888">
    <property type="component" value="Unassembled WGS sequence"/>
</dbReference>
<dbReference type="EMBL" id="CAKOFQ010006763">
    <property type="protein sequence ID" value="CAH1969260.1"/>
    <property type="molecule type" value="Genomic_DNA"/>
</dbReference>
<sequence>MELAHRPYVTLISAEEKSYDLLRKQENITVCRVS</sequence>
<comment type="caution">
    <text evidence="1">The sequence shown here is derived from an EMBL/GenBank/DDBJ whole genome shotgun (WGS) entry which is preliminary data.</text>
</comment>
<name>A0A9P0KDJ3_ACAOB</name>
<protein>
    <submittedName>
        <fullName evidence="1">Uncharacterized protein</fullName>
    </submittedName>
</protein>
<dbReference type="AlphaFoldDB" id="A0A9P0KDJ3"/>
<evidence type="ECO:0000313" key="1">
    <source>
        <dbReference type="EMBL" id="CAH1969260.1"/>
    </source>
</evidence>
<evidence type="ECO:0000313" key="2">
    <source>
        <dbReference type="Proteomes" id="UP001152888"/>
    </source>
</evidence>
<gene>
    <name evidence="1" type="ORF">ACAOBT_LOCUS8331</name>
</gene>
<accession>A0A9P0KDJ3</accession>
<keyword evidence="2" id="KW-1185">Reference proteome</keyword>
<proteinExistence type="predicted"/>
<reference evidence="1" key="1">
    <citation type="submission" date="2022-03" db="EMBL/GenBank/DDBJ databases">
        <authorList>
            <person name="Sayadi A."/>
        </authorList>
    </citation>
    <scope>NUCLEOTIDE SEQUENCE</scope>
</reference>